<dbReference type="Proteomes" id="UP000008743">
    <property type="component" value="Unassembled WGS sequence"/>
</dbReference>
<evidence type="ECO:0000256" key="2">
    <source>
        <dbReference type="ARBA" id="ARBA00005778"/>
    </source>
</evidence>
<dbReference type="OrthoDB" id="60973at2759"/>
<keyword evidence="3" id="KW-0472">Membrane</keyword>
<dbReference type="PhylomeDB" id="A0A0D2U1D3"/>
<dbReference type="InParanoid" id="A0A0D2U1D3"/>
<dbReference type="PANTHER" id="PTHR12422">
    <property type="entry name" value="GH09096P"/>
    <property type="match status" value="1"/>
</dbReference>
<dbReference type="GO" id="GO:0016020">
    <property type="term" value="C:membrane"/>
    <property type="evidence" value="ECO:0007669"/>
    <property type="project" value="UniProtKB-SubCell"/>
</dbReference>
<proteinExistence type="inferred from homology"/>
<dbReference type="Pfam" id="PF07159">
    <property type="entry name" value="CYRIA-B_Rac1-bd"/>
    <property type="match status" value="1"/>
</dbReference>
<reference evidence="7" key="1">
    <citation type="submission" date="2011-02" db="EMBL/GenBank/DDBJ databases">
        <title>The Genome Sequence of Capsaspora owczarzaki ATCC 30864.</title>
        <authorList>
            <person name="Russ C."/>
            <person name="Cuomo C."/>
            <person name="Burger G."/>
            <person name="Gray M.W."/>
            <person name="Holland P.W.H."/>
            <person name="King N."/>
            <person name="Lang F.B.F."/>
            <person name="Roger A.J."/>
            <person name="Ruiz-Trillo I."/>
            <person name="Young S.K."/>
            <person name="Zeng Q."/>
            <person name="Gargeya S."/>
            <person name="Alvarado L."/>
            <person name="Berlin A."/>
            <person name="Chapman S.B."/>
            <person name="Chen Z."/>
            <person name="Freedman E."/>
            <person name="Gellesch M."/>
            <person name="Goldberg J."/>
            <person name="Griggs A."/>
            <person name="Gujja S."/>
            <person name="Heilman E."/>
            <person name="Heiman D."/>
            <person name="Howarth C."/>
            <person name="Mehta T."/>
            <person name="Neiman D."/>
            <person name="Pearson M."/>
            <person name="Roberts A."/>
            <person name="Saif S."/>
            <person name="Shea T."/>
            <person name="Shenoy N."/>
            <person name="Sisk P."/>
            <person name="Stolte C."/>
            <person name="Sykes S."/>
            <person name="White J."/>
            <person name="Yandava C."/>
            <person name="Haas B."/>
            <person name="Nusbaum C."/>
            <person name="Birren B."/>
        </authorList>
    </citation>
    <scope>NUCLEOTIDE SEQUENCE</scope>
    <source>
        <strain evidence="7">ATCC 30864</strain>
    </source>
</reference>
<evidence type="ECO:0000313" key="7">
    <source>
        <dbReference type="Proteomes" id="UP000008743"/>
    </source>
</evidence>
<feature type="domain" description="CYRIA/CYRIB Rac1 binding" evidence="5">
    <location>
        <begin position="18"/>
        <end position="319"/>
    </location>
</feature>
<protein>
    <recommendedName>
        <fullName evidence="5">CYRIA/CYRIB Rac1 binding domain-containing protein</fullName>
    </recommendedName>
</protein>
<comment type="similarity">
    <text evidence="2">Belongs to the CYRI family.</text>
</comment>
<dbReference type="GO" id="GO:0030833">
    <property type="term" value="P:regulation of actin filament polymerization"/>
    <property type="evidence" value="ECO:0007669"/>
    <property type="project" value="InterPro"/>
</dbReference>
<sequence>MGNLLQAMRGDGRSTSIDVFLDFENARPTTAESEVWAMVDEVLQQASQILGQLKNYEGCGDQIRAAISKPSQESEEAAWAAVIPQVEKLKTFYEYSSALADNVLPKLLDALCKENPLQNLESKQALVKQLADVFDFVLSFDDAKMKNSNIQNDFSFYRRNLNKMKMSNSIHAENLVVRDELANRMSLFFATPTPMLFCLVNAVSKFVNDNKKTVPVDNVTECLATIAIICQTMVANPDFASRFQNAETSLFCLRVMVGAIILYDHTHSAGAFHKKSVIDVRGSVKILKDQPTASVEGLLNALRFTTKHLGDEDTPKQTKALLA</sequence>
<evidence type="ECO:0000259" key="5">
    <source>
        <dbReference type="Pfam" id="PF07159"/>
    </source>
</evidence>
<keyword evidence="7" id="KW-1185">Reference proteome</keyword>
<name>A0A0D2U1D3_CAPO3</name>
<dbReference type="InterPro" id="IPR009828">
    <property type="entry name" value="CYRIA/CYRIB_Rac1-bd"/>
</dbReference>
<dbReference type="eggNOG" id="KOG3951">
    <property type="taxonomic scope" value="Eukaryota"/>
</dbReference>
<evidence type="ECO:0000256" key="4">
    <source>
        <dbReference type="ARBA" id="ARBA00023288"/>
    </source>
</evidence>
<organism evidence="6 7">
    <name type="scientific">Capsaspora owczarzaki (strain ATCC 30864)</name>
    <dbReference type="NCBI Taxonomy" id="595528"/>
    <lineage>
        <taxon>Eukaryota</taxon>
        <taxon>Filasterea</taxon>
        <taxon>Capsaspora</taxon>
    </lineage>
</organism>
<comment type="subcellular location">
    <subcellularLocation>
        <location evidence="1">Membrane</location>
        <topology evidence="1">Lipid-anchor</topology>
    </subcellularLocation>
</comment>
<dbReference type="RefSeq" id="XP_004365447.2">
    <property type="nucleotide sequence ID" value="XM_004365390.2"/>
</dbReference>
<evidence type="ECO:0000256" key="1">
    <source>
        <dbReference type="ARBA" id="ARBA00004635"/>
    </source>
</evidence>
<keyword evidence="4" id="KW-0449">Lipoprotein</keyword>
<gene>
    <name evidence="6" type="ORF">CAOG_000576</name>
</gene>
<evidence type="ECO:0000313" key="6">
    <source>
        <dbReference type="EMBL" id="KJE89016.1"/>
    </source>
</evidence>
<dbReference type="AlphaFoldDB" id="A0A0D2U1D3"/>
<evidence type="ECO:0000256" key="3">
    <source>
        <dbReference type="ARBA" id="ARBA00023136"/>
    </source>
</evidence>
<accession>A0A0D2U1D3</accession>
<dbReference type="InterPro" id="IPR039789">
    <property type="entry name" value="CYRI"/>
</dbReference>
<dbReference type="EMBL" id="KE346360">
    <property type="protein sequence ID" value="KJE89016.1"/>
    <property type="molecule type" value="Genomic_DNA"/>
</dbReference>
<dbReference type="GO" id="GO:0031267">
    <property type="term" value="F:small GTPase binding"/>
    <property type="evidence" value="ECO:0007669"/>
    <property type="project" value="InterPro"/>
</dbReference>